<organism evidence="5 6">
    <name type="scientific">Paracandidimonas soli</name>
    <dbReference type="NCBI Taxonomy" id="1917182"/>
    <lineage>
        <taxon>Bacteria</taxon>
        <taxon>Pseudomonadati</taxon>
        <taxon>Pseudomonadota</taxon>
        <taxon>Betaproteobacteria</taxon>
        <taxon>Burkholderiales</taxon>
        <taxon>Alcaligenaceae</taxon>
        <taxon>Paracandidimonas</taxon>
    </lineage>
</organism>
<dbReference type="Gene3D" id="1.20.120.1220">
    <property type="match status" value="1"/>
</dbReference>
<comment type="similarity">
    <text evidence="1 2">Belongs to the peptidase A24 family.</text>
</comment>
<dbReference type="Proteomes" id="UP000294692">
    <property type="component" value="Unassembled WGS sequence"/>
</dbReference>
<keyword evidence="3" id="KW-0812">Transmembrane</keyword>
<keyword evidence="5" id="KW-0489">Methyltransferase</keyword>
<feature type="transmembrane region" description="Helical" evidence="3">
    <location>
        <begin position="219"/>
        <end position="236"/>
    </location>
</feature>
<dbReference type="PANTHER" id="PTHR30487:SF0">
    <property type="entry name" value="PREPILIN LEADER PEPTIDASE_N-METHYLTRANSFERASE-RELATED"/>
    <property type="match status" value="1"/>
</dbReference>
<evidence type="ECO:0000313" key="6">
    <source>
        <dbReference type="Proteomes" id="UP000294692"/>
    </source>
</evidence>
<keyword evidence="6" id="KW-1185">Reference proteome</keyword>
<dbReference type="GO" id="GO:0004190">
    <property type="term" value="F:aspartic-type endopeptidase activity"/>
    <property type="evidence" value="ECO:0007669"/>
    <property type="project" value="InterPro"/>
</dbReference>
<evidence type="ECO:0000256" key="2">
    <source>
        <dbReference type="RuleBase" id="RU003793"/>
    </source>
</evidence>
<dbReference type="AlphaFoldDB" id="A0A4R3V6I6"/>
<name>A0A4R3V6I6_9BURK</name>
<feature type="transmembrane region" description="Helical" evidence="3">
    <location>
        <begin position="122"/>
        <end position="141"/>
    </location>
</feature>
<dbReference type="InterPro" id="IPR014032">
    <property type="entry name" value="Peptidase_A24A_bac"/>
</dbReference>
<dbReference type="InterPro" id="IPR000045">
    <property type="entry name" value="Prepilin_IV_endopep_pep"/>
</dbReference>
<evidence type="ECO:0000313" key="5">
    <source>
        <dbReference type="EMBL" id="TCV00616.1"/>
    </source>
</evidence>
<reference evidence="5 6" key="1">
    <citation type="submission" date="2019-03" db="EMBL/GenBank/DDBJ databases">
        <title>Genomic Encyclopedia of Type Strains, Phase IV (KMG-IV): sequencing the most valuable type-strain genomes for metagenomic binning, comparative biology and taxonomic classification.</title>
        <authorList>
            <person name="Goeker M."/>
        </authorList>
    </citation>
    <scope>NUCLEOTIDE SEQUENCE [LARGE SCALE GENOMIC DNA]</scope>
    <source>
        <strain evidence="5 6">DSM 100048</strain>
    </source>
</reference>
<evidence type="ECO:0000256" key="1">
    <source>
        <dbReference type="ARBA" id="ARBA00005801"/>
    </source>
</evidence>
<feature type="transmembrane region" description="Helical" evidence="3">
    <location>
        <begin position="92"/>
        <end position="115"/>
    </location>
</feature>
<accession>A0A4R3V6I6</accession>
<dbReference type="GO" id="GO:0005886">
    <property type="term" value="C:plasma membrane"/>
    <property type="evidence" value="ECO:0007669"/>
    <property type="project" value="TreeGrafter"/>
</dbReference>
<dbReference type="PRINTS" id="PR00864">
    <property type="entry name" value="PREPILNPTASE"/>
</dbReference>
<proteinExistence type="inferred from homology"/>
<keyword evidence="3" id="KW-1133">Transmembrane helix</keyword>
<feature type="transmembrane region" description="Helical" evidence="3">
    <location>
        <begin position="147"/>
        <end position="164"/>
    </location>
</feature>
<keyword evidence="3" id="KW-0472">Membrane</keyword>
<dbReference type="PANTHER" id="PTHR30487">
    <property type="entry name" value="TYPE 4 PREPILIN-LIKE PROTEINS LEADER PEPTIDE-PROCESSING ENZYME"/>
    <property type="match status" value="1"/>
</dbReference>
<dbReference type="InterPro" id="IPR050882">
    <property type="entry name" value="Prepilin_peptidase/N-MTase"/>
</dbReference>
<dbReference type="Pfam" id="PF01478">
    <property type="entry name" value="Peptidase_A24"/>
    <property type="match status" value="1"/>
</dbReference>
<gene>
    <name evidence="5" type="ORF">EV686_103197</name>
</gene>
<feature type="transmembrane region" description="Helical" evidence="3">
    <location>
        <begin position="184"/>
        <end position="207"/>
    </location>
</feature>
<evidence type="ECO:0000256" key="3">
    <source>
        <dbReference type="SAM" id="Phobius"/>
    </source>
</evidence>
<dbReference type="EMBL" id="SMBX01000003">
    <property type="protein sequence ID" value="TCV00616.1"/>
    <property type="molecule type" value="Genomic_DNA"/>
</dbReference>
<evidence type="ECO:0000259" key="4">
    <source>
        <dbReference type="Pfam" id="PF01478"/>
    </source>
</evidence>
<keyword evidence="5" id="KW-0808">Transferase</keyword>
<comment type="caution">
    <text evidence="5">The sequence shown here is derived from an EMBL/GenBank/DDBJ whole genome shotgun (WGS) entry which is preliminary data.</text>
</comment>
<feature type="domain" description="Prepilin type IV endopeptidase peptidase" evidence="4">
    <location>
        <begin position="99"/>
        <end position="209"/>
    </location>
</feature>
<protein>
    <submittedName>
        <fullName evidence="5">Leader peptidase (Prepilin peptidase)/N-methyltransferase</fullName>
    </submittedName>
</protein>
<sequence length="239" mass="24010">MLQPGSAEQMAVAACAALLGAFAGGYAWRTALRYGAGLRAGADPDARLMLKAAGGGALRMGDVAGVAGIRGLPAAGGLAAAYGWLCLQPLTITQSAALMLFLFILLSLACIDACCGLLPDALTLPLLLAGLAVAGAEAGLVDLPESVFSAVLAYGLLLGLAWVFRSLRGRDGLGGGDVKCIAAIAAWSGFQGLFVILLTSSLLGVAYALAAGRGGLSRSYPFGPCLALAVMAWLVVRLA</sequence>
<dbReference type="GO" id="GO:0006465">
    <property type="term" value="P:signal peptide processing"/>
    <property type="evidence" value="ECO:0007669"/>
    <property type="project" value="TreeGrafter"/>
</dbReference>
<dbReference type="GO" id="GO:0008168">
    <property type="term" value="F:methyltransferase activity"/>
    <property type="evidence" value="ECO:0007669"/>
    <property type="project" value="UniProtKB-KW"/>
</dbReference>
<dbReference type="GO" id="GO:0032259">
    <property type="term" value="P:methylation"/>
    <property type="evidence" value="ECO:0007669"/>
    <property type="project" value="UniProtKB-KW"/>
</dbReference>